<dbReference type="GO" id="GO:0006099">
    <property type="term" value="P:tricarboxylic acid cycle"/>
    <property type="evidence" value="ECO:0007669"/>
    <property type="project" value="UniProtKB-UniPathway"/>
</dbReference>
<dbReference type="CDD" id="cd03495">
    <property type="entry name" value="SQR_TypeC_SdhD_like"/>
    <property type="match status" value="1"/>
</dbReference>
<accession>A0A4R1Z2X3</accession>
<keyword evidence="7" id="KW-0813">Transport</keyword>
<dbReference type="InterPro" id="IPR000701">
    <property type="entry name" value="SuccDH_FuR_B_TM-su"/>
</dbReference>
<name>A0A4R1Z2X3_9RHOB</name>
<keyword evidence="15 16" id="KW-0472">Membrane</keyword>
<evidence type="ECO:0000256" key="4">
    <source>
        <dbReference type="ARBA" id="ARBA00005163"/>
    </source>
</evidence>
<dbReference type="Proteomes" id="UP000295277">
    <property type="component" value="Unassembled WGS sequence"/>
</dbReference>
<comment type="subcellular location">
    <subcellularLocation>
        <location evidence="3">Membrane</location>
        <topology evidence="3">Multi-pass membrane protein</topology>
    </subcellularLocation>
</comment>
<dbReference type="UniPathway" id="UPA00223"/>
<keyword evidence="12" id="KW-0249">Electron transport</keyword>
<comment type="function">
    <text evidence="2">Membrane-anchoring subunit of succinate dehydrogenase (SDH).</text>
</comment>
<dbReference type="RefSeq" id="WP_132693037.1">
    <property type="nucleotide sequence ID" value="NZ_SLVM01000001.1"/>
</dbReference>
<evidence type="ECO:0000256" key="2">
    <source>
        <dbReference type="ARBA" id="ARBA00004050"/>
    </source>
</evidence>
<evidence type="ECO:0000256" key="9">
    <source>
        <dbReference type="ARBA" id="ARBA00022617"/>
    </source>
</evidence>
<dbReference type="NCBIfam" id="TIGR02968">
    <property type="entry name" value="succ_dehyd_anc"/>
    <property type="match status" value="1"/>
</dbReference>
<organism evidence="17 18">
    <name type="scientific">Rhodovulum steppense</name>
    <dbReference type="NCBI Taxonomy" id="540251"/>
    <lineage>
        <taxon>Bacteria</taxon>
        <taxon>Pseudomonadati</taxon>
        <taxon>Pseudomonadota</taxon>
        <taxon>Alphaproteobacteria</taxon>
        <taxon>Rhodobacterales</taxon>
        <taxon>Paracoccaceae</taxon>
        <taxon>Rhodovulum</taxon>
    </lineage>
</organism>
<feature type="transmembrane region" description="Helical" evidence="16">
    <location>
        <begin position="24"/>
        <end position="43"/>
    </location>
</feature>
<evidence type="ECO:0000256" key="5">
    <source>
        <dbReference type="ARBA" id="ARBA00011558"/>
    </source>
</evidence>
<keyword evidence="13 16" id="KW-1133">Transmembrane helix</keyword>
<protein>
    <recommendedName>
        <fullName evidence="6">Succinate dehydrogenase hydrophobic membrane anchor subunit</fullName>
    </recommendedName>
</protein>
<evidence type="ECO:0000313" key="17">
    <source>
        <dbReference type="EMBL" id="TCM88019.1"/>
    </source>
</evidence>
<evidence type="ECO:0000256" key="7">
    <source>
        <dbReference type="ARBA" id="ARBA00022448"/>
    </source>
</evidence>
<dbReference type="InterPro" id="IPR034804">
    <property type="entry name" value="SQR/QFR_C/D"/>
</dbReference>
<comment type="caution">
    <text evidence="17">The sequence shown here is derived from an EMBL/GenBank/DDBJ whole genome shotgun (WGS) entry which is preliminary data.</text>
</comment>
<proteinExistence type="predicted"/>
<evidence type="ECO:0000256" key="14">
    <source>
        <dbReference type="ARBA" id="ARBA00023004"/>
    </source>
</evidence>
<evidence type="ECO:0000256" key="13">
    <source>
        <dbReference type="ARBA" id="ARBA00022989"/>
    </source>
</evidence>
<dbReference type="AlphaFoldDB" id="A0A4R1Z2X3"/>
<dbReference type="Gene3D" id="1.20.1300.10">
    <property type="entry name" value="Fumarate reductase/succinate dehydrogenase, transmembrane subunit"/>
    <property type="match status" value="1"/>
</dbReference>
<dbReference type="InterPro" id="IPR014312">
    <property type="entry name" value="Succ_DH_anchor"/>
</dbReference>
<dbReference type="GO" id="GO:0016020">
    <property type="term" value="C:membrane"/>
    <property type="evidence" value="ECO:0007669"/>
    <property type="project" value="UniProtKB-SubCell"/>
</dbReference>
<evidence type="ECO:0000256" key="3">
    <source>
        <dbReference type="ARBA" id="ARBA00004141"/>
    </source>
</evidence>
<keyword evidence="11" id="KW-0479">Metal-binding</keyword>
<dbReference type="GO" id="GO:0020037">
    <property type="term" value="F:heme binding"/>
    <property type="evidence" value="ECO:0007669"/>
    <property type="project" value="InterPro"/>
</dbReference>
<dbReference type="EMBL" id="SLVM01000001">
    <property type="protein sequence ID" value="TCM88019.1"/>
    <property type="molecule type" value="Genomic_DNA"/>
</dbReference>
<dbReference type="GO" id="GO:0046872">
    <property type="term" value="F:metal ion binding"/>
    <property type="evidence" value="ECO:0007669"/>
    <property type="project" value="UniProtKB-KW"/>
</dbReference>
<evidence type="ECO:0000256" key="11">
    <source>
        <dbReference type="ARBA" id="ARBA00022723"/>
    </source>
</evidence>
<evidence type="ECO:0000256" key="10">
    <source>
        <dbReference type="ARBA" id="ARBA00022692"/>
    </source>
</evidence>
<keyword evidence="9" id="KW-0349">Heme</keyword>
<gene>
    <name evidence="17" type="ORF">EV216_10129</name>
</gene>
<reference evidence="17 18" key="1">
    <citation type="submission" date="2019-03" db="EMBL/GenBank/DDBJ databases">
        <title>Genomic Encyclopedia of Type Strains, Phase IV (KMG-IV): sequencing the most valuable type-strain genomes for metagenomic binning, comparative biology and taxonomic classification.</title>
        <authorList>
            <person name="Goeker M."/>
        </authorList>
    </citation>
    <scope>NUCLEOTIDE SEQUENCE [LARGE SCALE GENOMIC DNA]</scope>
    <source>
        <strain evidence="17 18">DSM 21153</strain>
    </source>
</reference>
<evidence type="ECO:0000256" key="12">
    <source>
        <dbReference type="ARBA" id="ARBA00022982"/>
    </source>
</evidence>
<keyword evidence="14" id="KW-0408">Iron</keyword>
<dbReference type="OrthoDB" id="9809280at2"/>
<feature type="transmembrane region" description="Helical" evidence="16">
    <location>
        <begin position="99"/>
        <end position="119"/>
    </location>
</feature>
<evidence type="ECO:0000256" key="15">
    <source>
        <dbReference type="ARBA" id="ARBA00023136"/>
    </source>
</evidence>
<dbReference type="SUPFAM" id="SSF81343">
    <property type="entry name" value="Fumarate reductase respiratory complex transmembrane subunits"/>
    <property type="match status" value="1"/>
</dbReference>
<comment type="subunit">
    <text evidence="5">Part of an enzyme complex containing four subunits: a flavoprotein, an iron-sulfur protein, plus two membrane-anchoring proteins, SdhC and SdhD.</text>
</comment>
<evidence type="ECO:0000313" key="18">
    <source>
        <dbReference type="Proteomes" id="UP000295277"/>
    </source>
</evidence>
<comment type="pathway">
    <text evidence="4">Carbohydrate metabolism; tricarboxylic acid cycle.</text>
</comment>
<keyword evidence="8" id="KW-0816">Tricarboxylic acid cycle</keyword>
<evidence type="ECO:0000256" key="6">
    <source>
        <dbReference type="ARBA" id="ARBA00019425"/>
    </source>
</evidence>
<dbReference type="Pfam" id="PF01127">
    <property type="entry name" value="Sdh_cyt"/>
    <property type="match status" value="1"/>
</dbReference>
<keyword evidence="18" id="KW-1185">Reference proteome</keyword>
<evidence type="ECO:0000256" key="1">
    <source>
        <dbReference type="ARBA" id="ARBA00001971"/>
    </source>
</evidence>
<comment type="cofactor">
    <cofactor evidence="1">
        <name>heme</name>
        <dbReference type="ChEBI" id="CHEBI:30413"/>
    </cofactor>
</comment>
<sequence>MRYLTDRKRALGLGAAKSGTEHHWILIVTGVALAGLIPAFVLVFGRTLGGSHEEVVATFSRPFPALVALLTLWVGIYHFRKGAQTAIEDYTRGIRRTVLLIAMICVSYTAMAAGLYAVIRIAL</sequence>
<evidence type="ECO:0000256" key="8">
    <source>
        <dbReference type="ARBA" id="ARBA00022532"/>
    </source>
</evidence>
<evidence type="ECO:0000256" key="16">
    <source>
        <dbReference type="SAM" id="Phobius"/>
    </source>
</evidence>
<feature type="transmembrane region" description="Helical" evidence="16">
    <location>
        <begin position="63"/>
        <end position="79"/>
    </location>
</feature>
<keyword evidence="10 16" id="KW-0812">Transmembrane</keyword>